<dbReference type="InterPro" id="IPR004013">
    <property type="entry name" value="PHP_dom"/>
</dbReference>
<dbReference type="SUPFAM" id="SSF47781">
    <property type="entry name" value="RuvA domain 2-like"/>
    <property type="match status" value="1"/>
</dbReference>
<dbReference type="InterPro" id="IPR050243">
    <property type="entry name" value="PHP_phosphatase"/>
</dbReference>
<comment type="caution">
    <text evidence="6">The sequence shown here is derived from an EMBL/GenBank/DDBJ whole genome shotgun (WGS) entry which is preliminary data.</text>
</comment>
<dbReference type="Pfam" id="PF02811">
    <property type="entry name" value="PHP"/>
    <property type="match status" value="1"/>
</dbReference>
<dbReference type="CDD" id="cd07436">
    <property type="entry name" value="PHP_PolX"/>
    <property type="match status" value="1"/>
</dbReference>
<organism evidence="6 7">
    <name type="scientific">Alicyclobacillus ferrooxydans</name>
    <dbReference type="NCBI Taxonomy" id="471514"/>
    <lineage>
        <taxon>Bacteria</taxon>
        <taxon>Bacillati</taxon>
        <taxon>Bacillota</taxon>
        <taxon>Bacilli</taxon>
        <taxon>Bacillales</taxon>
        <taxon>Alicyclobacillaceae</taxon>
        <taxon>Alicyclobacillus</taxon>
    </lineage>
</organism>
<dbReference type="SMART" id="SM00278">
    <property type="entry name" value="HhH1"/>
    <property type="match status" value="2"/>
</dbReference>
<evidence type="ECO:0008006" key="8">
    <source>
        <dbReference type="Google" id="ProtNLM"/>
    </source>
</evidence>
<dbReference type="InterPro" id="IPR003141">
    <property type="entry name" value="Pol/His_phosphatase_N"/>
</dbReference>
<dbReference type="PANTHER" id="PTHR36928:SF1">
    <property type="entry name" value="PHOSPHATASE YCDX-RELATED"/>
    <property type="match status" value="1"/>
</dbReference>
<dbReference type="Gene3D" id="3.30.210.10">
    <property type="entry name" value="DNA polymerase, thumb domain"/>
    <property type="match status" value="1"/>
</dbReference>
<dbReference type="Gene3D" id="1.10.150.20">
    <property type="entry name" value="5' to 3' exonuclease, C-terminal subdomain"/>
    <property type="match status" value="1"/>
</dbReference>
<protein>
    <recommendedName>
        <fullName evidence="8">DNA-directed DNA polymerase</fullName>
    </recommendedName>
</protein>
<dbReference type="InterPro" id="IPR022311">
    <property type="entry name" value="PolX-like"/>
</dbReference>
<dbReference type="GO" id="GO:0016779">
    <property type="term" value="F:nucleotidyltransferase activity"/>
    <property type="evidence" value="ECO:0007669"/>
    <property type="project" value="UniProtKB-KW"/>
</dbReference>
<feature type="domain" description="Helix-hairpin-helix DNA-binding motif class 1" evidence="4">
    <location>
        <begin position="125"/>
        <end position="144"/>
    </location>
</feature>
<dbReference type="RefSeq" id="WP_054970054.1">
    <property type="nucleotide sequence ID" value="NZ_LJCO01000069.1"/>
</dbReference>
<proteinExistence type="predicted"/>
<dbReference type="STRING" id="471514.AN477_15380"/>
<keyword evidence="2" id="KW-0808">Transferase</keyword>
<dbReference type="InterPro" id="IPR016195">
    <property type="entry name" value="Pol/histidinol_Pase-like"/>
</dbReference>
<feature type="domain" description="Helix-hairpin-helix DNA-binding motif class 1" evidence="4">
    <location>
        <begin position="90"/>
        <end position="109"/>
    </location>
</feature>
<evidence type="ECO:0000313" key="7">
    <source>
        <dbReference type="Proteomes" id="UP000050482"/>
    </source>
</evidence>
<dbReference type="SMART" id="SM00481">
    <property type="entry name" value="POLIIIAc"/>
    <property type="match status" value="1"/>
</dbReference>
<dbReference type="Proteomes" id="UP000050482">
    <property type="component" value="Unassembled WGS sequence"/>
</dbReference>
<evidence type="ECO:0000256" key="1">
    <source>
        <dbReference type="ARBA" id="ARBA00001946"/>
    </source>
</evidence>
<name>A0A0P9GPW1_9BACL</name>
<dbReference type="SUPFAM" id="SSF81301">
    <property type="entry name" value="Nucleotidyltransferase"/>
    <property type="match status" value="1"/>
</dbReference>
<dbReference type="InterPro" id="IPR043519">
    <property type="entry name" value="NT_sf"/>
</dbReference>
<dbReference type="OrthoDB" id="9804333at2"/>
<dbReference type="PIRSF" id="PIRSF005047">
    <property type="entry name" value="UCP005047_YshC"/>
    <property type="match status" value="1"/>
</dbReference>
<dbReference type="GO" id="GO:0005829">
    <property type="term" value="C:cytosol"/>
    <property type="evidence" value="ECO:0007669"/>
    <property type="project" value="TreeGrafter"/>
</dbReference>
<sequence length="579" mass="64130">MDKLEIVRCLRLANDLWAIEGANLYSIRAHSLSADAISDSPLSIGEILSLPPGSIKGVGRETLAMVTALQEGGMQALLQRLHVNIPLSCAELLRLPGIGPKTAHALVHQFGIHCAEELNRALQNGSLQGVPGIGSKRLARLRRDLRVFLDRKHSIPIALAWPLGIQLVELVSQIQGVSRASLTGSLRRSVVAVPEIEVIAALDNAGPLTEWAAQFTLQKKTSKDPVCREDLSKNSTDPISGQSGFNVLLPVHGDDIPVHIHTVTEADYARRLMETTGDQTHQAVISGLLMQQNIEWNRDSLQVNSEEEIYALLGLPYFPPEVREDNGLLCTPSRLIQPSDIMGDLHVHSTWSDGSLSISEIAQMAEELGYEYIAVTDHSQSLTIANGLTPERLRQQREEIAEVQKHTPVRILHGSEVDILADGRLDLPDDTLFELDLVIASVHSAMHQTKEEMTERILRAIEHPAVHIIGHLTGRILGRRSGYDLDLNRIVEAAFTHGVMLELNANPNRLDIFEQPLRTVKAKGMLVPINTDTHHRGEFQNINYGVRMAQRGWLYQENVLNALPYTDLIEALHRPRQSP</sequence>
<gene>
    <name evidence="6" type="ORF">AN477_15380</name>
</gene>
<keyword evidence="3" id="KW-0548">Nucleotidyltransferase</keyword>
<accession>A0A0P9GPW1</accession>
<reference evidence="6 7" key="1">
    <citation type="submission" date="2015-09" db="EMBL/GenBank/DDBJ databases">
        <title>Draft genome sequence of Alicyclobacillus ferrooxydans DSM 22381.</title>
        <authorList>
            <person name="Hemp J."/>
        </authorList>
    </citation>
    <scope>NUCLEOTIDE SEQUENCE [LARGE SCALE GENOMIC DNA]</scope>
    <source>
        <strain evidence="6 7">TC-34</strain>
    </source>
</reference>
<evidence type="ECO:0000313" key="6">
    <source>
        <dbReference type="EMBL" id="KPV42737.1"/>
    </source>
</evidence>
<keyword evidence="7" id="KW-1185">Reference proteome</keyword>
<dbReference type="GO" id="GO:0006281">
    <property type="term" value="P:DNA repair"/>
    <property type="evidence" value="ECO:0007669"/>
    <property type="project" value="InterPro"/>
</dbReference>
<feature type="domain" description="Polymerase/histidinol phosphatase N-terminal" evidence="5">
    <location>
        <begin position="343"/>
        <end position="421"/>
    </location>
</feature>
<dbReference type="InterPro" id="IPR037160">
    <property type="entry name" value="DNA_Pol_thumb_sf"/>
</dbReference>
<evidence type="ECO:0000259" key="4">
    <source>
        <dbReference type="SMART" id="SM00278"/>
    </source>
</evidence>
<dbReference type="InterPro" id="IPR047967">
    <property type="entry name" value="PolX_PHP"/>
</dbReference>
<comment type="cofactor">
    <cofactor evidence="1">
        <name>Mg(2+)</name>
        <dbReference type="ChEBI" id="CHEBI:18420"/>
    </cofactor>
</comment>
<dbReference type="EMBL" id="LJCO01000069">
    <property type="protein sequence ID" value="KPV42737.1"/>
    <property type="molecule type" value="Genomic_DNA"/>
</dbReference>
<dbReference type="FunFam" id="3.20.20.140:FF:000047">
    <property type="entry name" value="PHP domain-containing protein"/>
    <property type="match status" value="1"/>
</dbReference>
<dbReference type="PATRIC" id="fig|471514.4.peg.4751"/>
<dbReference type="Pfam" id="PF14791">
    <property type="entry name" value="DNA_pol_B_thumb"/>
    <property type="match status" value="1"/>
</dbReference>
<dbReference type="GO" id="GO:0008270">
    <property type="term" value="F:zinc ion binding"/>
    <property type="evidence" value="ECO:0007669"/>
    <property type="project" value="TreeGrafter"/>
</dbReference>
<dbReference type="AlphaFoldDB" id="A0A0P9GPW1"/>
<dbReference type="Pfam" id="PF14520">
    <property type="entry name" value="HHH_5"/>
    <property type="match status" value="1"/>
</dbReference>
<dbReference type="SUPFAM" id="SSF89550">
    <property type="entry name" value="PHP domain-like"/>
    <property type="match status" value="1"/>
</dbReference>
<dbReference type="GO" id="GO:0042578">
    <property type="term" value="F:phosphoric ester hydrolase activity"/>
    <property type="evidence" value="ECO:0007669"/>
    <property type="project" value="TreeGrafter"/>
</dbReference>
<dbReference type="InterPro" id="IPR003583">
    <property type="entry name" value="Hlx-hairpin-Hlx_DNA-bd_motif"/>
</dbReference>
<dbReference type="Gene3D" id="3.20.20.140">
    <property type="entry name" value="Metal-dependent hydrolases"/>
    <property type="match status" value="1"/>
</dbReference>
<dbReference type="InterPro" id="IPR029398">
    <property type="entry name" value="PolB_thumb"/>
</dbReference>
<evidence type="ECO:0000259" key="5">
    <source>
        <dbReference type="SMART" id="SM00481"/>
    </source>
</evidence>
<dbReference type="GO" id="GO:0003677">
    <property type="term" value="F:DNA binding"/>
    <property type="evidence" value="ECO:0007669"/>
    <property type="project" value="InterPro"/>
</dbReference>
<evidence type="ECO:0000256" key="3">
    <source>
        <dbReference type="ARBA" id="ARBA00022695"/>
    </source>
</evidence>
<evidence type="ECO:0000256" key="2">
    <source>
        <dbReference type="ARBA" id="ARBA00022679"/>
    </source>
</evidence>
<dbReference type="InterPro" id="IPR010994">
    <property type="entry name" value="RuvA_2-like"/>
</dbReference>
<dbReference type="PANTHER" id="PTHR36928">
    <property type="entry name" value="PHOSPHATASE YCDX-RELATED"/>
    <property type="match status" value="1"/>
</dbReference>